<organism evidence="1 2">
    <name type="scientific">Devosia pacifica</name>
    <dbReference type="NCBI Taxonomy" id="1335967"/>
    <lineage>
        <taxon>Bacteria</taxon>
        <taxon>Pseudomonadati</taxon>
        <taxon>Pseudomonadota</taxon>
        <taxon>Alphaproteobacteria</taxon>
        <taxon>Hyphomicrobiales</taxon>
        <taxon>Devosiaceae</taxon>
        <taxon>Devosia</taxon>
    </lineage>
</organism>
<evidence type="ECO:0000313" key="1">
    <source>
        <dbReference type="EMBL" id="GHA11383.1"/>
    </source>
</evidence>
<protein>
    <submittedName>
        <fullName evidence="1">Uncharacterized protein</fullName>
    </submittedName>
</protein>
<comment type="caution">
    <text evidence="1">The sequence shown here is derived from an EMBL/GenBank/DDBJ whole genome shotgun (WGS) entry which is preliminary data.</text>
</comment>
<dbReference type="Proteomes" id="UP000646579">
    <property type="component" value="Unassembled WGS sequence"/>
</dbReference>
<name>A0A918VNW6_9HYPH</name>
<accession>A0A918VNW6</accession>
<proteinExistence type="predicted"/>
<reference evidence="1" key="1">
    <citation type="journal article" date="2014" name="Int. J. Syst. Evol. Microbiol.">
        <title>Complete genome sequence of Corynebacterium casei LMG S-19264T (=DSM 44701T), isolated from a smear-ripened cheese.</title>
        <authorList>
            <consortium name="US DOE Joint Genome Institute (JGI-PGF)"/>
            <person name="Walter F."/>
            <person name="Albersmeier A."/>
            <person name="Kalinowski J."/>
            <person name="Ruckert C."/>
        </authorList>
    </citation>
    <scope>NUCLEOTIDE SEQUENCE</scope>
    <source>
        <strain evidence="1">KCTC 32437</strain>
    </source>
</reference>
<keyword evidence="2" id="KW-1185">Reference proteome</keyword>
<gene>
    <name evidence="1" type="ORF">GCM10007989_02110</name>
</gene>
<dbReference type="EMBL" id="BMZE01000001">
    <property type="protein sequence ID" value="GHA11383.1"/>
    <property type="molecule type" value="Genomic_DNA"/>
</dbReference>
<sequence length="156" mass="17792">MTGMRMTEYGNRVVTTTSERPKGWPQLLNALERLGEEHKLDPSLEPELAKAAVLLERVNGVEFYVDDWAPGQETAFILVDAETRSADLIIPDDPSEQVVSRATGRELGRFRDIEALGAWLWTELNRSHYAHLARHAVKLQHGNRQQRRAENRQNHA</sequence>
<evidence type="ECO:0000313" key="2">
    <source>
        <dbReference type="Proteomes" id="UP000646579"/>
    </source>
</evidence>
<reference evidence="1" key="2">
    <citation type="submission" date="2020-09" db="EMBL/GenBank/DDBJ databases">
        <authorList>
            <person name="Sun Q."/>
            <person name="Kim S."/>
        </authorList>
    </citation>
    <scope>NUCLEOTIDE SEQUENCE</scope>
    <source>
        <strain evidence="1">KCTC 32437</strain>
    </source>
</reference>
<dbReference type="AlphaFoldDB" id="A0A918VNW6"/>